<name>A0A812IWK5_SYMPI</name>
<dbReference type="AlphaFoldDB" id="A0A812IWK5"/>
<evidence type="ECO:0000256" key="1">
    <source>
        <dbReference type="SAM" id="MobiDB-lite"/>
    </source>
</evidence>
<organism evidence="2 3">
    <name type="scientific">Symbiodinium pilosum</name>
    <name type="common">Dinoflagellate</name>
    <dbReference type="NCBI Taxonomy" id="2952"/>
    <lineage>
        <taxon>Eukaryota</taxon>
        <taxon>Sar</taxon>
        <taxon>Alveolata</taxon>
        <taxon>Dinophyceae</taxon>
        <taxon>Suessiales</taxon>
        <taxon>Symbiodiniaceae</taxon>
        <taxon>Symbiodinium</taxon>
    </lineage>
</organism>
<dbReference type="EMBL" id="CAJNIZ010001459">
    <property type="protein sequence ID" value="CAE7191383.1"/>
    <property type="molecule type" value="Genomic_DNA"/>
</dbReference>
<dbReference type="OrthoDB" id="432753at2759"/>
<dbReference type="Proteomes" id="UP000649617">
    <property type="component" value="Unassembled WGS sequence"/>
</dbReference>
<feature type="region of interest" description="Disordered" evidence="1">
    <location>
        <begin position="59"/>
        <end position="150"/>
    </location>
</feature>
<reference evidence="2" key="1">
    <citation type="submission" date="2021-02" db="EMBL/GenBank/DDBJ databases">
        <authorList>
            <person name="Dougan E. K."/>
            <person name="Rhodes N."/>
            <person name="Thang M."/>
            <person name="Chan C."/>
        </authorList>
    </citation>
    <scope>NUCLEOTIDE SEQUENCE</scope>
</reference>
<protein>
    <submittedName>
        <fullName evidence="2">SLC25A17 protein</fullName>
    </submittedName>
</protein>
<gene>
    <name evidence="2" type="primary">SLC25A17</name>
    <name evidence="2" type="ORF">SPIL2461_LOCUS1496</name>
</gene>
<keyword evidence="3" id="KW-1185">Reference proteome</keyword>
<accession>A0A812IWK5</accession>
<feature type="region of interest" description="Disordered" evidence="1">
    <location>
        <begin position="164"/>
        <end position="228"/>
    </location>
</feature>
<proteinExistence type="predicted"/>
<comment type="caution">
    <text evidence="2">The sequence shown here is derived from an EMBL/GenBank/DDBJ whole genome shotgun (WGS) entry which is preliminary data.</text>
</comment>
<evidence type="ECO:0000313" key="3">
    <source>
        <dbReference type="Proteomes" id="UP000649617"/>
    </source>
</evidence>
<feature type="non-terminal residue" evidence="2">
    <location>
        <position position="1"/>
    </location>
</feature>
<evidence type="ECO:0000313" key="2">
    <source>
        <dbReference type="EMBL" id="CAE7191383.1"/>
    </source>
</evidence>
<sequence>MELMQAMQRWRILRADGAAAEHGILSATELEPLKSKCTQGVGTQLSRRHNDVKERIQAVQKATQLPASKHGKADASEENIFDSIKKDGCGKGPQDTSENLDAQSLPAESQHRPESQPTPFCWDPPVTKIRHPVPESIPTPLAEQPVAWPASQPVQVPQPVLESLPTPWFSQTTPKAEVSDRYISDPTPMPSLREEEALPSFSLPTPVPVEPAFLNRDPNTPPRSADNE</sequence>